<evidence type="ECO:0000313" key="1">
    <source>
        <dbReference type="EMBL" id="GFT53781.1"/>
    </source>
</evidence>
<sequence>MRTDARKSDPSEKRSPVNHGYDLLSGRLTSVIVSSFLAFMGRRHDNEDAVRFSADLPSFVFFVLRDFPKTHSGEILKRNDHKHF</sequence>
<keyword evidence="2" id="KW-1185">Reference proteome</keyword>
<dbReference type="EMBL" id="BMAW01017409">
    <property type="protein sequence ID" value="GFT53781.1"/>
    <property type="molecule type" value="Genomic_DNA"/>
</dbReference>
<evidence type="ECO:0000313" key="2">
    <source>
        <dbReference type="Proteomes" id="UP000887013"/>
    </source>
</evidence>
<comment type="caution">
    <text evidence="1">The sequence shown here is derived from an EMBL/GenBank/DDBJ whole genome shotgun (WGS) entry which is preliminary data.</text>
</comment>
<organism evidence="1 2">
    <name type="scientific">Nephila pilipes</name>
    <name type="common">Giant wood spider</name>
    <name type="synonym">Nephila maculata</name>
    <dbReference type="NCBI Taxonomy" id="299642"/>
    <lineage>
        <taxon>Eukaryota</taxon>
        <taxon>Metazoa</taxon>
        <taxon>Ecdysozoa</taxon>
        <taxon>Arthropoda</taxon>
        <taxon>Chelicerata</taxon>
        <taxon>Arachnida</taxon>
        <taxon>Araneae</taxon>
        <taxon>Araneomorphae</taxon>
        <taxon>Entelegynae</taxon>
        <taxon>Araneoidea</taxon>
        <taxon>Nephilidae</taxon>
        <taxon>Nephila</taxon>
    </lineage>
</organism>
<protein>
    <submittedName>
        <fullName evidence="1">Uncharacterized protein</fullName>
    </submittedName>
</protein>
<dbReference type="AlphaFoldDB" id="A0A8X6TWC3"/>
<accession>A0A8X6TWC3</accession>
<proteinExistence type="predicted"/>
<gene>
    <name evidence="1" type="ORF">NPIL_578101</name>
</gene>
<name>A0A8X6TWC3_NEPPI</name>
<reference evidence="1" key="1">
    <citation type="submission" date="2020-08" db="EMBL/GenBank/DDBJ databases">
        <title>Multicomponent nature underlies the extraordinary mechanical properties of spider dragline silk.</title>
        <authorList>
            <person name="Kono N."/>
            <person name="Nakamura H."/>
            <person name="Mori M."/>
            <person name="Yoshida Y."/>
            <person name="Ohtoshi R."/>
            <person name="Malay A.D."/>
            <person name="Moran D.A.P."/>
            <person name="Tomita M."/>
            <person name="Numata K."/>
            <person name="Arakawa K."/>
        </authorList>
    </citation>
    <scope>NUCLEOTIDE SEQUENCE</scope>
</reference>
<dbReference type="Proteomes" id="UP000887013">
    <property type="component" value="Unassembled WGS sequence"/>
</dbReference>